<dbReference type="InterPro" id="IPR028889">
    <property type="entry name" value="USP"/>
</dbReference>
<dbReference type="Pfam" id="PF06337">
    <property type="entry name" value="DUSP"/>
    <property type="match status" value="1"/>
</dbReference>
<dbReference type="PANTHER" id="PTHR21646">
    <property type="entry name" value="UBIQUITIN CARBOXYL-TERMINAL HYDROLASE"/>
    <property type="match status" value="1"/>
</dbReference>
<dbReference type="EMBL" id="DS114170">
    <property type="protein sequence ID" value="EAX89751.1"/>
    <property type="molecule type" value="Genomic_DNA"/>
</dbReference>
<dbReference type="SUPFAM" id="SSF143791">
    <property type="entry name" value="DUSP-like"/>
    <property type="match status" value="1"/>
</dbReference>
<dbReference type="eggNOG" id="KOG1868">
    <property type="taxonomic scope" value="Eukaryota"/>
</dbReference>
<dbReference type="AlphaFoldDB" id="A2FZC5"/>
<dbReference type="Pfam" id="PF00443">
    <property type="entry name" value="UCH"/>
    <property type="match status" value="1"/>
</dbReference>
<reference evidence="3" key="2">
    <citation type="journal article" date="2007" name="Science">
        <title>Draft genome sequence of the sexually transmitted pathogen Trichomonas vaginalis.</title>
        <authorList>
            <person name="Carlton J.M."/>
            <person name="Hirt R.P."/>
            <person name="Silva J.C."/>
            <person name="Delcher A.L."/>
            <person name="Schatz M."/>
            <person name="Zhao Q."/>
            <person name="Wortman J.R."/>
            <person name="Bidwell S.L."/>
            <person name="Alsmark U.C.M."/>
            <person name="Besteiro S."/>
            <person name="Sicheritz-Ponten T."/>
            <person name="Noel C.J."/>
            <person name="Dacks J.B."/>
            <person name="Foster P.G."/>
            <person name="Simillion C."/>
            <person name="Van de Peer Y."/>
            <person name="Miranda-Saavedra D."/>
            <person name="Barton G.J."/>
            <person name="Westrop G.D."/>
            <person name="Mueller S."/>
            <person name="Dessi D."/>
            <person name="Fiori P.L."/>
            <person name="Ren Q."/>
            <person name="Paulsen I."/>
            <person name="Zhang H."/>
            <person name="Bastida-Corcuera F.D."/>
            <person name="Simoes-Barbosa A."/>
            <person name="Brown M.T."/>
            <person name="Hayes R.D."/>
            <person name="Mukherjee M."/>
            <person name="Okumura C.Y."/>
            <person name="Schneider R."/>
            <person name="Smith A.J."/>
            <person name="Vanacova S."/>
            <person name="Villalvazo M."/>
            <person name="Haas B.J."/>
            <person name="Pertea M."/>
            <person name="Feldblyum T.V."/>
            <person name="Utterback T.R."/>
            <person name="Shu C.L."/>
            <person name="Osoegawa K."/>
            <person name="de Jong P.J."/>
            <person name="Hrdy I."/>
            <person name="Horvathova L."/>
            <person name="Zubacova Z."/>
            <person name="Dolezal P."/>
            <person name="Malik S.B."/>
            <person name="Logsdon J.M. Jr."/>
            <person name="Henze K."/>
            <person name="Gupta A."/>
            <person name="Wang C.C."/>
            <person name="Dunne R.L."/>
            <person name="Upcroft J.A."/>
            <person name="Upcroft P."/>
            <person name="White O."/>
            <person name="Salzberg S.L."/>
            <person name="Tang P."/>
            <person name="Chiu C.-H."/>
            <person name="Lee Y.-S."/>
            <person name="Embley T.M."/>
            <person name="Coombs G.H."/>
            <person name="Mottram J.C."/>
            <person name="Tachezy J."/>
            <person name="Fraser-Liggett C.M."/>
            <person name="Johnson P.J."/>
        </authorList>
    </citation>
    <scope>NUCLEOTIDE SEQUENCE [LARGE SCALE GENOMIC DNA]</scope>
    <source>
        <strain evidence="3">G3</strain>
    </source>
</reference>
<accession>A2FZC5</accession>
<dbReference type="CDD" id="cd02674">
    <property type="entry name" value="Peptidase_C19R"/>
    <property type="match status" value="1"/>
</dbReference>
<name>A2FZC5_TRIV3</name>
<organism evidence="3 4">
    <name type="scientific">Trichomonas vaginalis (strain ATCC PRA-98 / G3)</name>
    <dbReference type="NCBI Taxonomy" id="412133"/>
    <lineage>
        <taxon>Eukaryota</taxon>
        <taxon>Metamonada</taxon>
        <taxon>Parabasalia</taxon>
        <taxon>Trichomonadida</taxon>
        <taxon>Trichomonadidae</taxon>
        <taxon>Trichomonas</taxon>
    </lineage>
</organism>
<keyword evidence="4" id="KW-1185">Reference proteome</keyword>
<protein>
    <submittedName>
        <fullName evidence="3">Clan CA, family C19, ubiquitin hydrolase-like cysteine peptidase</fullName>
    </submittedName>
</protein>
<dbReference type="VEuPathDB" id="TrichDB:TVAG_155720"/>
<keyword evidence="3" id="KW-0378">Hydrolase</keyword>
<dbReference type="STRING" id="5722.A2FZC5"/>
<dbReference type="SMR" id="A2FZC5"/>
<dbReference type="InterPro" id="IPR038765">
    <property type="entry name" value="Papain-like_cys_pep_sf"/>
</dbReference>
<evidence type="ECO:0000313" key="4">
    <source>
        <dbReference type="Proteomes" id="UP000001542"/>
    </source>
</evidence>
<dbReference type="Gene3D" id="3.90.70.10">
    <property type="entry name" value="Cysteine proteinases"/>
    <property type="match status" value="1"/>
</dbReference>
<evidence type="ECO:0000259" key="2">
    <source>
        <dbReference type="PROSITE" id="PS51283"/>
    </source>
</evidence>
<proteinExistence type="predicted"/>
<dbReference type="InParanoid" id="A2FZC5"/>
<reference evidence="3" key="1">
    <citation type="submission" date="2006-10" db="EMBL/GenBank/DDBJ databases">
        <authorList>
            <person name="Amadeo P."/>
            <person name="Zhao Q."/>
            <person name="Wortman J."/>
            <person name="Fraser-Liggett C."/>
            <person name="Carlton J."/>
        </authorList>
    </citation>
    <scope>NUCLEOTIDE SEQUENCE</scope>
    <source>
        <strain evidence="3">G3</strain>
    </source>
</reference>
<evidence type="ECO:0000313" key="3">
    <source>
        <dbReference type="EMBL" id="EAX89751.1"/>
    </source>
</evidence>
<dbReference type="SUPFAM" id="SSF54001">
    <property type="entry name" value="Cysteine proteinases"/>
    <property type="match status" value="1"/>
</dbReference>
<dbReference type="GO" id="GO:0016579">
    <property type="term" value="P:protein deubiquitination"/>
    <property type="evidence" value="ECO:0007669"/>
    <property type="project" value="InterPro"/>
</dbReference>
<gene>
    <name evidence="3" type="ORF">TVAG_155720</name>
</gene>
<feature type="domain" description="USP" evidence="1">
    <location>
        <begin position="232"/>
        <end position="521"/>
    </location>
</feature>
<dbReference type="KEGG" id="tva:4747424"/>
<dbReference type="InterPro" id="IPR035927">
    <property type="entry name" value="DUSP-like_sf"/>
</dbReference>
<dbReference type="Proteomes" id="UP000001542">
    <property type="component" value="Unassembled WGS sequence"/>
</dbReference>
<dbReference type="PROSITE" id="PS00972">
    <property type="entry name" value="USP_1"/>
    <property type="match status" value="1"/>
</dbReference>
<dbReference type="InterPro" id="IPR018200">
    <property type="entry name" value="USP_CS"/>
</dbReference>
<dbReference type="PROSITE" id="PS51283">
    <property type="entry name" value="DUSP"/>
    <property type="match status" value="1"/>
</dbReference>
<dbReference type="OrthoDB" id="292964at2759"/>
<sequence>MTFSIDALRVELYRRREEFGPLPKTGKSYDIAIVEHNWYKSLIRFIKNSNVPIPGPITNYELLSGNTLKPNIVYKVDYNAIPVETFRYLISIFKGGPEIIRKYSIHPRTLDSCIILEPIILRIQPESHACVTKTVDPDWIFADLKPHLCKSLLVNPQDFIFANKLREKIDENEKIGDYVRNHGNLVRLTKHLRNAHSSLLATLPLNFKPKANQNLTFVCSTLPIHTFTPMPIGLLNLGNTCFLNSAIQCIAHLRPLYNYILSPTFDLAVANNQGKKNNCGIAMEFKNLLNMMAKEDTPVNPRDFRNVIISKHKSLANFAEHDAQEALSAILIGIHEDISIDNKSIISDLFFGQTKTVIKCSNCGYYEDLKEDFMILPLPLQGNSLDEIFESYCKPETLDKENMWFCSSCKSRVQAVRQTFIEKLPPILIIQLSRFESNERKNNKIINYPPNLDLSRLFRGASPMHLVSTIYHDGTLDYGHYISVTLDQEQNKWYLFNDMKASPARPGDAFGPNAYILFYQI</sequence>
<dbReference type="SMART" id="SM00695">
    <property type="entry name" value="DUSP"/>
    <property type="match status" value="1"/>
</dbReference>
<dbReference type="InterPro" id="IPR001394">
    <property type="entry name" value="Peptidase_C19_UCH"/>
</dbReference>
<dbReference type="GO" id="GO:0004843">
    <property type="term" value="F:cysteine-type deubiquitinase activity"/>
    <property type="evidence" value="ECO:0007669"/>
    <property type="project" value="InterPro"/>
</dbReference>
<dbReference type="VEuPathDB" id="TrichDB:TVAGG3_0207800"/>
<evidence type="ECO:0000259" key="1">
    <source>
        <dbReference type="PROSITE" id="PS50235"/>
    </source>
</evidence>
<dbReference type="PANTHER" id="PTHR21646:SF76">
    <property type="entry name" value="UBIQUITIN CARBOXYL-TERMINAL HYDROLASE 32"/>
    <property type="match status" value="1"/>
</dbReference>
<dbReference type="Gene3D" id="3.30.2230.10">
    <property type="entry name" value="DUSP-like"/>
    <property type="match status" value="1"/>
</dbReference>
<dbReference type="InterPro" id="IPR006615">
    <property type="entry name" value="Pept_C19_DUSP"/>
</dbReference>
<dbReference type="InterPro" id="IPR050185">
    <property type="entry name" value="Ub_carboxyl-term_hydrolase"/>
</dbReference>
<feature type="domain" description="DUSP" evidence="2">
    <location>
        <begin position="10"/>
        <end position="105"/>
    </location>
</feature>
<dbReference type="PROSITE" id="PS50235">
    <property type="entry name" value="USP_3"/>
    <property type="match status" value="1"/>
</dbReference>
<dbReference type="RefSeq" id="XP_001302681.1">
    <property type="nucleotide sequence ID" value="XM_001302680.1"/>
</dbReference>